<keyword evidence="3" id="KW-1185">Reference proteome</keyword>
<dbReference type="InterPro" id="IPR004252">
    <property type="entry name" value="Probable_transposase_24"/>
</dbReference>
<dbReference type="EMBL" id="JAKOGI010000062">
    <property type="protein sequence ID" value="KAJ8446006.1"/>
    <property type="molecule type" value="Genomic_DNA"/>
</dbReference>
<dbReference type="AlphaFoldDB" id="A0A9Q1KKA2"/>
<dbReference type="Proteomes" id="UP001153076">
    <property type="component" value="Unassembled WGS sequence"/>
</dbReference>
<evidence type="ECO:0000313" key="3">
    <source>
        <dbReference type="Proteomes" id="UP001153076"/>
    </source>
</evidence>
<reference evidence="2" key="1">
    <citation type="submission" date="2022-04" db="EMBL/GenBank/DDBJ databases">
        <title>Carnegiea gigantea Genome sequencing and assembly v2.</title>
        <authorList>
            <person name="Copetti D."/>
            <person name="Sanderson M.J."/>
            <person name="Burquez A."/>
            <person name="Wojciechowski M.F."/>
        </authorList>
    </citation>
    <scope>NUCLEOTIDE SEQUENCE</scope>
    <source>
        <strain evidence="2">SGP5-SGP5p</strain>
        <tissue evidence="2">Aerial part</tissue>
    </source>
</reference>
<feature type="region of interest" description="Disordered" evidence="1">
    <location>
        <begin position="267"/>
        <end position="295"/>
    </location>
</feature>
<dbReference type="OrthoDB" id="1430750at2759"/>
<comment type="caution">
    <text evidence="2">The sequence shown here is derived from an EMBL/GenBank/DDBJ whole genome shotgun (WGS) entry which is preliminary data.</text>
</comment>
<dbReference type="PANTHER" id="PTHR33144">
    <property type="entry name" value="OS10G0409366 PROTEIN-RELATED"/>
    <property type="match status" value="1"/>
</dbReference>
<evidence type="ECO:0000256" key="1">
    <source>
        <dbReference type="SAM" id="MobiDB-lite"/>
    </source>
</evidence>
<name>A0A9Q1KKA2_9CARY</name>
<gene>
    <name evidence="2" type="ORF">Cgig2_012350</name>
</gene>
<protein>
    <submittedName>
        <fullName evidence="2">Uncharacterized protein</fullName>
    </submittedName>
</protein>
<evidence type="ECO:0000313" key="2">
    <source>
        <dbReference type="EMBL" id="KAJ8446006.1"/>
    </source>
</evidence>
<dbReference type="Pfam" id="PF03004">
    <property type="entry name" value="Transposase_24"/>
    <property type="match status" value="1"/>
</dbReference>
<organism evidence="2 3">
    <name type="scientific">Carnegiea gigantea</name>
    <dbReference type="NCBI Taxonomy" id="171969"/>
    <lineage>
        <taxon>Eukaryota</taxon>
        <taxon>Viridiplantae</taxon>
        <taxon>Streptophyta</taxon>
        <taxon>Embryophyta</taxon>
        <taxon>Tracheophyta</taxon>
        <taxon>Spermatophyta</taxon>
        <taxon>Magnoliopsida</taxon>
        <taxon>eudicotyledons</taxon>
        <taxon>Gunneridae</taxon>
        <taxon>Pentapetalae</taxon>
        <taxon>Caryophyllales</taxon>
        <taxon>Cactineae</taxon>
        <taxon>Cactaceae</taxon>
        <taxon>Cactoideae</taxon>
        <taxon>Echinocereeae</taxon>
        <taxon>Carnegiea</taxon>
    </lineage>
</organism>
<sequence length="295" mass="34012">MNYKQGVRFCVAFNNYNQPIRKGGYIFMRFCVALDKTYKADIIEMIRSKFMYPVDKGFDKRVLKYVAKHFKQYKHGLKRDYFNPEEKIRGDIYEITMAEIGRDAQASQTHWHTTGSTSYAEKRADFVEAHGRDPTHLEFFKETHSKEGGGFVANTATKEQLLTSSPSKTQVEIENEVFDELMYEEQNPKRLIGFGFNLDRSDVFGVNVVLRKRGYTFPNNNMEFKRVKEELASQKAMFLLMLKAMHNEKITDEFLYTTEASLCMASDQVPEQSSGNDLSNESRHTGPSTSASQVN</sequence>
<dbReference type="PANTHER" id="PTHR33144:SF52">
    <property type="match status" value="1"/>
</dbReference>
<accession>A0A9Q1KKA2</accession>
<proteinExistence type="predicted"/>
<feature type="compositionally biased region" description="Polar residues" evidence="1">
    <location>
        <begin position="269"/>
        <end position="295"/>
    </location>
</feature>